<evidence type="ECO:0000313" key="1">
    <source>
        <dbReference type="EMBL" id="RUP49452.1"/>
    </source>
</evidence>
<name>A0A433DF13_9FUNG</name>
<dbReference type="EMBL" id="RBNI01002287">
    <property type="protein sequence ID" value="RUP49452.1"/>
    <property type="molecule type" value="Genomic_DNA"/>
</dbReference>
<comment type="caution">
    <text evidence="1">The sequence shown here is derived from an EMBL/GenBank/DDBJ whole genome shotgun (WGS) entry which is preliminary data.</text>
</comment>
<sequence length="8" mass="1095">MWERKMSQ</sequence>
<accession>A0A433DF13</accession>
<gene>
    <name evidence="1" type="ORF">BC936DRAFT_142492</name>
</gene>
<protein>
    <submittedName>
        <fullName evidence="1">Uncharacterized protein</fullName>
    </submittedName>
</protein>
<organism evidence="1 2">
    <name type="scientific">Jimgerdemannia flammicorona</name>
    <dbReference type="NCBI Taxonomy" id="994334"/>
    <lineage>
        <taxon>Eukaryota</taxon>
        <taxon>Fungi</taxon>
        <taxon>Fungi incertae sedis</taxon>
        <taxon>Mucoromycota</taxon>
        <taxon>Mucoromycotina</taxon>
        <taxon>Endogonomycetes</taxon>
        <taxon>Endogonales</taxon>
        <taxon>Endogonaceae</taxon>
        <taxon>Jimgerdemannia</taxon>
    </lineage>
</organism>
<keyword evidence="2" id="KW-1185">Reference proteome</keyword>
<evidence type="ECO:0000313" key="2">
    <source>
        <dbReference type="Proteomes" id="UP000268093"/>
    </source>
</evidence>
<dbReference type="Proteomes" id="UP000268093">
    <property type="component" value="Unassembled WGS sequence"/>
</dbReference>
<proteinExistence type="predicted"/>
<reference evidence="1 2" key="1">
    <citation type="journal article" date="2018" name="New Phytol.">
        <title>Phylogenomics of Endogonaceae and evolution of mycorrhizas within Mucoromycota.</title>
        <authorList>
            <person name="Chang Y."/>
            <person name="Desiro A."/>
            <person name="Na H."/>
            <person name="Sandor L."/>
            <person name="Lipzen A."/>
            <person name="Clum A."/>
            <person name="Barry K."/>
            <person name="Grigoriev I.V."/>
            <person name="Martin F.M."/>
            <person name="Stajich J.E."/>
            <person name="Smith M.E."/>
            <person name="Bonito G."/>
            <person name="Spatafora J.W."/>
        </authorList>
    </citation>
    <scope>NUCLEOTIDE SEQUENCE [LARGE SCALE GENOMIC DNA]</scope>
    <source>
        <strain evidence="1 2">GMNB39</strain>
    </source>
</reference>